<dbReference type="PANTHER" id="PTHR27005:SF496">
    <property type="entry name" value="PROTEIN KINASE DOMAIN-CONTAINING PROTEIN"/>
    <property type="match status" value="1"/>
</dbReference>
<keyword evidence="4 9" id="KW-0547">Nucleotide-binding</keyword>
<dbReference type="PIRSF" id="PIRSF000654">
    <property type="entry name" value="Integrin-linked_kinase"/>
    <property type="match status" value="1"/>
</dbReference>
<evidence type="ECO:0000256" key="1">
    <source>
        <dbReference type="ARBA" id="ARBA00012513"/>
    </source>
</evidence>
<evidence type="ECO:0000256" key="2">
    <source>
        <dbReference type="ARBA" id="ARBA00022527"/>
    </source>
</evidence>
<evidence type="ECO:0000256" key="9">
    <source>
        <dbReference type="PROSITE-ProRule" id="PRU10141"/>
    </source>
</evidence>
<dbReference type="GO" id="GO:0004674">
    <property type="term" value="F:protein serine/threonine kinase activity"/>
    <property type="evidence" value="ECO:0007669"/>
    <property type="project" value="UniProtKB-KW"/>
</dbReference>
<evidence type="ECO:0000256" key="8">
    <source>
        <dbReference type="ARBA" id="ARBA00048679"/>
    </source>
</evidence>
<name>A0A453MI47_AEGTS</name>
<evidence type="ECO:0000313" key="11">
    <source>
        <dbReference type="EnsemblPlants" id="AET5Gv21191300.2"/>
    </source>
</evidence>
<dbReference type="AlphaFoldDB" id="A0A453MI47"/>
<feature type="binding site" evidence="9">
    <location>
        <position position="49"/>
    </location>
    <ligand>
        <name>ATP</name>
        <dbReference type="ChEBI" id="CHEBI:30616"/>
    </ligand>
</feature>
<evidence type="ECO:0000256" key="7">
    <source>
        <dbReference type="ARBA" id="ARBA00047899"/>
    </source>
</evidence>
<reference evidence="11" key="3">
    <citation type="journal article" date="2017" name="Nature">
        <title>Genome sequence of the progenitor of the wheat D genome Aegilops tauschii.</title>
        <authorList>
            <person name="Luo M.C."/>
            <person name="Gu Y.Q."/>
            <person name="Puiu D."/>
            <person name="Wang H."/>
            <person name="Twardziok S.O."/>
            <person name="Deal K.R."/>
            <person name="Huo N."/>
            <person name="Zhu T."/>
            <person name="Wang L."/>
            <person name="Wang Y."/>
            <person name="McGuire P.E."/>
            <person name="Liu S."/>
            <person name="Long H."/>
            <person name="Ramasamy R.K."/>
            <person name="Rodriguez J.C."/>
            <person name="Van S.L."/>
            <person name="Yuan L."/>
            <person name="Wang Z."/>
            <person name="Xia Z."/>
            <person name="Xiao L."/>
            <person name="Anderson O.D."/>
            <person name="Ouyang S."/>
            <person name="Liang Y."/>
            <person name="Zimin A.V."/>
            <person name="Pertea G."/>
            <person name="Qi P."/>
            <person name="Bennetzen J.L."/>
            <person name="Dai X."/>
            <person name="Dawson M.W."/>
            <person name="Muller H.G."/>
            <person name="Kugler K."/>
            <person name="Rivarola-Duarte L."/>
            <person name="Spannagl M."/>
            <person name="Mayer K.F.X."/>
            <person name="Lu F.H."/>
            <person name="Bevan M.W."/>
            <person name="Leroy P."/>
            <person name="Li P."/>
            <person name="You F.M."/>
            <person name="Sun Q."/>
            <person name="Liu Z."/>
            <person name="Lyons E."/>
            <person name="Wicker T."/>
            <person name="Salzberg S.L."/>
            <person name="Devos K.M."/>
            <person name="Dvorak J."/>
        </authorList>
    </citation>
    <scope>NUCLEOTIDE SEQUENCE [LARGE SCALE GENOMIC DNA]</scope>
    <source>
        <strain evidence="11">cv. AL8/78</strain>
    </source>
</reference>
<dbReference type="Proteomes" id="UP000015105">
    <property type="component" value="Chromosome 5D"/>
</dbReference>
<dbReference type="InterPro" id="IPR000719">
    <property type="entry name" value="Prot_kinase_dom"/>
</dbReference>
<dbReference type="Gene3D" id="3.30.200.20">
    <property type="entry name" value="Phosphorylase Kinase, domain 1"/>
    <property type="match status" value="1"/>
</dbReference>
<evidence type="ECO:0000256" key="3">
    <source>
        <dbReference type="ARBA" id="ARBA00022679"/>
    </source>
</evidence>
<reference evidence="12" key="1">
    <citation type="journal article" date="2014" name="Science">
        <title>Ancient hybridizations among the ancestral genomes of bread wheat.</title>
        <authorList>
            <consortium name="International Wheat Genome Sequencing Consortium,"/>
            <person name="Marcussen T."/>
            <person name="Sandve S.R."/>
            <person name="Heier L."/>
            <person name="Spannagl M."/>
            <person name="Pfeifer M."/>
            <person name="Jakobsen K.S."/>
            <person name="Wulff B.B."/>
            <person name="Steuernagel B."/>
            <person name="Mayer K.F."/>
            <person name="Olsen O.A."/>
        </authorList>
    </citation>
    <scope>NUCLEOTIDE SEQUENCE [LARGE SCALE GENOMIC DNA]</scope>
    <source>
        <strain evidence="12">cv. AL8/78</strain>
    </source>
</reference>
<evidence type="ECO:0000313" key="12">
    <source>
        <dbReference type="Proteomes" id="UP000015105"/>
    </source>
</evidence>
<reference evidence="11" key="4">
    <citation type="submission" date="2019-03" db="UniProtKB">
        <authorList>
            <consortium name="EnsemblPlants"/>
        </authorList>
    </citation>
    <scope>IDENTIFICATION</scope>
</reference>
<dbReference type="PROSITE" id="PS50011">
    <property type="entry name" value="PROTEIN_KINASE_DOM"/>
    <property type="match status" value="1"/>
</dbReference>
<dbReference type="FunFam" id="1.10.510.10:FF:001023">
    <property type="entry name" value="Os07g0541700 protein"/>
    <property type="match status" value="1"/>
</dbReference>
<evidence type="ECO:0000256" key="4">
    <source>
        <dbReference type="ARBA" id="ARBA00022741"/>
    </source>
</evidence>
<dbReference type="SMART" id="SM00220">
    <property type="entry name" value="S_TKc"/>
    <property type="match status" value="1"/>
</dbReference>
<evidence type="ECO:0000256" key="6">
    <source>
        <dbReference type="ARBA" id="ARBA00022840"/>
    </source>
</evidence>
<proteinExistence type="predicted"/>
<reference evidence="11" key="5">
    <citation type="journal article" date="2021" name="G3 (Bethesda)">
        <title>Aegilops tauschii genome assembly Aet v5.0 features greater sequence contiguity and improved annotation.</title>
        <authorList>
            <person name="Wang L."/>
            <person name="Zhu T."/>
            <person name="Rodriguez J.C."/>
            <person name="Deal K.R."/>
            <person name="Dubcovsky J."/>
            <person name="McGuire P.E."/>
            <person name="Lux T."/>
            <person name="Spannagl M."/>
            <person name="Mayer K.F.X."/>
            <person name="Baldrich P."/>
            <person name="Meyers B.C."/>
            <person name="Huo N."/>
            <person name="Gu Y.Q."/>
            <person name="Zhou H."/>
            <person name="Devos K.M."/>
            <person name="Bennetzen J.L."/>
            <person name="Unver T."/>
            <person name="Budak H."/>
            <person name="Gulick P.J."/>
            <person name="Galiba G."/>
            <person name="Kalapos B."/>
            <person name="Nelson D.R."/>
            <person name="Li P."/>
            <person name="You F.M."/>
            <person name="Luo M.C."/>
            <person name="Dvorak J."/>
        </authorList>
    </citation>
    <scope>NUCLEOTIDE SEQUENCE [LARGE SCALE GENOMIC DNA]</scope>
    <source>
        <strain evidence="11">cv. AL8/78</strain>
    </source>
</reference>
<dbReference type="InterPro" id="IPR045274">
    <property type="entry name" value="WAK-like"/>
</dbReference>
<dbReference type="SUPFAM" id="SSF56112">
    <property type="entry name" value="Protein kinase-like (PK-like)"/>
    <property type="match status" value="1"/>
</dbReference>
<keyword evidence="3" id="KW-0808">Transferase</keyword>
<keyword evidence="12" id="KW-1185">Reference proteome</keyword>
<dbReference type="EnsemblPlants" id="AET5Gv21191300.2">
    <property type="protein sequence ID" value="AET5Gv21191300.2"/>
    <property type="gene ID" value="AET5Gv21191300"/>
</dbReference>
<feature type="domain" description="Protein kinase" evidence="10">
    <location>
        <begin position="22"/>
        <end position="305"/>
    </location>
</feature>
<dbReference type="GO" id="GO:0005886">
    <property type="term" value="C:plasma membrane"/>
    <property type="evidence" value="ECO:0007669"/>
    <property type="project" value="TreeGrafter"/>
</dbReference>
<dbReference type="GO" id="GO:0007166">
    <property type="term" value="P:cell surface receptor signaling pathway"/>
    <property type="evidence" value="ECO:0007669"/>
    <property type="project" value="InterPro"/>
</dbReference>
<dbReference type="EC" id="2.7.11.1" evidence="1"/>
<comment type="catalytic activity">
    <reaction evidence="7">
        <text>L-threonyl-[protein] + ATP = O-phospho-L-threonyl-[protein] + ADP + H(+)</text>
        <dbReference type="Rhea" id="RHEA:46608"/>
        <dbReference type="Rhea" id="RHEA-COMP:11060"/>
        <dbReference type="Rhea" id="RHEA-COMP:11605"/>
        <dbReference type="ChEBI" id="CHEBI:15378"/>
        <dbReference type="ChEBI" id="CHEBI:30013"/>
        <dbReference type="ChEBI" id="CHEBI:30616"/>
        <dbReference type="ChEBI" id="CHEBI:61977"/>
        <dbReference type="ChEBI" id="CHEBI:456216"/>
        <dbReference type="EC" id="2.7.11.1"/>
    </reaction>
</comment>
<dbReference type="Pfam" id="PF07714">
    <property type="entry name" value="PK_Tyr_Ser-Thr"/>
    <property type="match status" value="1"/>
</dbReference>
<dbReference type="InterPro" id="IPR011009">
    <property type="entry name" value="Kinase-like_dom_sf"/>
</dbReference>
<reference evidence="12" key="2">
    <citation type="journal article" date="2017" name="Nat. Plants">
        <title>The Aegilops tauschii genome reveals multiple impacts of transposons.</title>
        <authorList>
            <person name="Zhao G."/>
            <person name="Zou C."/>
            <person name="Li K."/>
            <person name="Wang K."/>
            <person name="Li T."/>
            <person name="Gao L."/>
            <person name="Zhang X."/>
            <person name="Wang H."/>
            <person name="Yang Z."/>
            <person name="Liu X."/>
            <person name="Jiang W."/>
            <person name="Mao L."/>
            <person name="Kong X."/>
            <person name="Jiao Y."/>
            <person name="Jia J."/>
        </authorList>
    </citation>
    <scope>NUCLEOTIDE SEQUENCE [LARGE SCALE GENOMIC DNA]</scope>
    <source>
        <strain evidence="12">cv. AL8/78</strain>
    </source>
</reference>
<dbReference type="Gramene" id="AET5Gv21191300.2">
    <property type="protein sequence ID" value="AET5Gv21191300.2"/>
    <property type="gene ID" value="AET5Gv21191300"/>
</dbReference>
<dbReference type="Gene3D" id="1.10.510.10">
    <property type="entry name" value="Transferase(Phosphotransferase) domain 1"/>
    <property type="match status" value="1"/>
</dbReference>
<dbReference type="GO" id="GO:0005524">
    <property type="term" value="F:ATP binding"/>
    <property type="evidence" value="ECO:0007669"/>
    <property type="project" value="UniProtKB-UniRule"/>
</dbReference>
<keyword evidence="6 9" id="KW-0067">ATP-binding</keyword>
<dbReference type="InterPro" id="IPR017441">
    <property type="entry name" value="Protein_kinase_ATP_BS"/>
</dbReference>
<evidence type="ECO:0000259" key="10">
    <source>
        <dbReference type="PROSITE" id="PS50011"/>
    </source>
</evidence>
<dbReference type="PROSITE" id="PS00107">
    <property type="entry name" value="PROTEIN_KINASE_ATP"/>
    <property type="match status" value="1"/>
</dbReference>
<protein>
    <recommendedName>
        <fullName evidence="1">non-specific serine/threonine protein kinase</fullName>
        <ecNumber evidence="1">2.7.11.1</ecNumber>
    </recommendedName>
</protein>
<dbReference type="PANTHER" id="PTHR27005">
    <property type="entry name" value="WALL-ASSOCIATED RECEPTOR KINASE-LIKE 21"/>
    <property type="match status" value="1"/>
</dbReference>
<keyword evidence="5" id="KW-0418">Kinase</keyword>
<keyword evidence="2" id="KW-0723">Serine/threonine-protein kinase</keyword>
<comment type="catalytic activity">
    <reaction evidence="8">
        <text>L-seryl-[protein] + ATP = O-phospho-L-seryl-[protein] + ADP + H(+)</text>
        <dbReference type="Rhea" id="RHEA:17989"/>
        <dbReference type="Rhea" id="RHEA-COMP:9863"/>
        <dbReference type="Rhea" id="RHEA-COMP:11604"/>
        <dbReference type="ChEBI" id="CHEBI:15378"/>
        <dbReference type="ChEBI" id="CHEBI:29999"/>
        <dbReference type="ChEBI" id="CHEBI:30616"/>
        <dbReference type="ChEBI" id="CHEBI:83421"/>
        <dbReference type="ChEBI" id="CHEBI:456216"/>
        <dbReference type="EC" id="2.7.11.1"/>
    </reaction>
</comment>
<sequence>MHTLEKLHNIKIFTKEELKPIINSTNLIGRGVFSHVYKGYVDNTQVAVKIPFTYSSLQNLEFENQVVIMSQVSHKNIVRLIGCCLEAGSLMLVYEFVSNGSLDEILHSRDKVMPLNLDVRLNIVAESAQGLAYLHSQARAKTVHGDVKSANILLDDDFVPKISDVGITKLIDLSDWRYSSILVGGGSYIRDPVYVQTGMLTEKTDVYCFGIVILEVISGKKPNHYDDSSCGLATRFLDVHKEGKKATHLFDMDIAVTAGDLEILGHLAEIAVECINFDADQQRPTMTDVAERLLILNRSRRPQAV</sequence>
<dbReference type="InterPro" id="IPR001245">
    <property type="entry name" value="Ser-Thr/Tyr_kinase_cat_dom"/>
</dbReference>
<organism evidence="11 12">
    <name type="scientific">Aegilops tauschii subsp. strangulata</name>
    <name type="common">Goatgrass</name>
    <dbReference type="NCBI Taxonomy" id="200361"/>
    <lineage>
        <taxon>Eukaryota</taxon>
        <taxon>Viridiplantae</taxon>
        <taxon>Streptophyta</taxon>
        <taxon>Embryophyta</taxon>
        <taxon>Tracheophyta</taxon>
        <taxon>Spermatophyta</taxon>
        <taxon>Magnoliopsida</taxon>
        <taxon>Liliopsida</taxon>
        <taxon>Poales</taxon>
        <taxon>Poaceae</taxon>
        <taxon>BOP clade</taxon>
        <taxon>Pooideae</taxon>
        <taxon>Triticodae</taxon>
        <taxon>Triticeae</taxon>
        <taxon>Triticinae</taxon>
        <taxon>Aegilops</taxon>
    </lineage>
</organism>
<accession>A0A453MI47</accession>
<evidence type="ECO:0000256" key="5">
    <source>
        <dbReference type="ARBA" id="ARBA00022777"/>
    </source>
</evidence>